<dbReference type="GO" id="GO:0008233">
    <property type="term" value="F:peptidase activity"/>
    <property type="evidence" value="ECO:0007669"/>
    <property type="project" value="UniProtKB-KW"/>
</dbReference>
<organism evidence="1 2">
    <name type="scientific">Mucilaginibacter yixingensis</name>
    <dbReference type="NCBI Taxonomy" id="1295612"/>
    <lineage>
        <taxon>Bacteria</taxon>
        <taxon>Pseudomonadati</taxon>
        <taxon>Bacteroidota</taxon>
        <taxon>Sphingobacteriia</taxon>
        <taxon>Sphingobacteriales</taxon>
        <taxon>Sphingobacteriaceae</taxon>
        <taxon>Mucilaginibacter</taxon>
    </lineage>
</organism>
<keyword evidence="2" id="KW-1185">Reference proteome</keyword>
<keyword evidence="1" id="KW-0378">Hydrolase</keyword>
<dbReference type="EMBL" id="QAOQ01000004">
    <property type="protein sequence ID" value="PTQ96856.1"/>
    <property type="molecule type" value="Genomic_DNA"/>
</dbReference>
<name>A0A2T5J9W0_9SPHI</name>
<keyword evidence="1" id="KW-0645">Protease</keyword>
<comment type="caution">
    <text evidence="1">The sequence shown here is derived from an EMBL/GenBank/DDBJ whole genome shotgun (WGS) entry which is preliminary data.</text>
</comment>
<protein>
    <submittedName>
        <fullName evidence="1">Aspartyl protease</fullName>
    </submittedName>
</protein>
<reference evidence="1 2" key="1">
    <citation type="submission" date="2018-04" db="EMBL/GenBank/DDBJ databases">
        <title>Genomic Encyclopedia of Archaeal and Bacterial Type Strains, Phase II (KMG-II): from individual species to whole genera.</title>
        <authorList>
            <person name="Goeker M."/>
        </authorList>
    </citation>
    <scope>NUCLEOTIDE SEQUENCE [LARGE SCALE GENOMIC DNA]</scope>
    <source>
        <strain evidence="1 2">DSM 26809</strain>
    </source>
</reference>
<sequence length="398" mass="43752">MKNLIIALLILCTQVGCTQSRYNQGAATTKNYYEELPYDDLNGKFFVTVEVNGKPRRFLFDTGAICMVSDQLADEMNLTNIHTDDVVDVNGTHFKMHDVKLDIKCGSTLFAGTPALRGLQGEVFKCWSVDGIIGSNMLRNSLVRFNSAKHTIIITDQKDKLQLNSKNSGKLNIHTDGQSTPILTIPFGKNATMAMEFDSGDNKMLRLTDGLVNQITKGSVYRVVGLGYGANNMGAMGLQKDAPKRRLYIPSFNLGSTQFNNSVTDTNDSGIPGIGTELLKYGTLTLDYINQKYYFDPITPTVNLDARGWPVALTVKNNQLIIGATWDALKDMAKPGEQVIAVDEKDYSHIDLCDLVNKKPVLDGKQTAVLTIKNADGSTRQLTIENKDYSTASTVASH</sequence>
<proteinExistence type="predicted"/>
<dbReference type="AlphaFoldDB" id="A0A2T5J9W0"/>
<dbReference type="Proteomes" id="UP000244168">
    <property type="component" value="Unassembled WGS sequence"/>
</dbReference>
<dbReference type="CDD" id="cd05483">
    <property type="entry name" value="retropepsin_like_bacteria"/>
    <property type="match status" value="1"/>
</dbReference>
<dbReference type="InterPro" id="IPR034122">
    <property type="entry name" value="Retropepsin-like_bacterial"/>
</dbReference>
<accession>A0A2T5J9W0</accession>
<gene>
    <name evidence="1" type="ORF">C8P68_104348</name>
</gene>
<dbReference type="Gene3D" id="2.40.70.10">
    <property type="entry name" value="Acid Proteases"/>
    <property type="match status" value="1"/>
</dbReference>
<dbReference type="GO" id="GO:0006508">
    <property type="term" value="P:proteolysis"/>
    <property type="evidence" value="ECO:0007669"/>
    <property type="project" value="UniProtKB-KW"/>
</dbReference>
<dbReference type="SUPFAM" id="SSF50630">
    <property type="entry name" value="Acid proteases"/>
    <property type="match status" value="1"/>
</dbReference>
<dbReference type="RefSeq" id="WP_107828799.1">
    <property type="nucleotide sequence ID" value="NZ_CP160205.1"/>
</dbReference>
<evidence type="ECO:0000313" key="2">
    <source>
        <dbReference type="Proteomes" id="UP000244168"/>
    </source>
</evidence>
<dbReference type="OrthoDB" id="5580718at2"/>
<evidence type="ECO:0000313" key="1">
    <source>
        <dbReference type="EMBL" id="PTQ96856.1"/>
    </source>
</evidence>
<dbReference type="Pfam" id="PF13650">
    <property type="entry name" value="Asp_protease_2"/>
    <property type="match status" value="1"/>
</dbReference>
<dbReference type="InterPro" id="IPR021109">
    <property type="entry name" value="Peptidase_aspartic_dom_sf"/>
</dbReference>